<feature type="chain" id="PRO_5003861466" evidence="2">
    <location>
        <begin position="34"/>
        <end position="321"/>
    </location>
</feature>
<proteinExistence type="predicted"/>
<feature type="compositionally biased region" description="Basic and acidic residues" evidence="1">
    <location>
        <begin position="128"/>
        <end position="141"/>
    </location>
</feature>
<comment type="caution">
    <text evidence="3">The sequence shown here is derived from an EMBL/GenBank/DDBJ whole genome shotgun (WGS) entry which is preliminary data.</text>
</comment>
<feature type="compositionally biased region" description="Polar residues" evidence="1">
    <location>
        <begin position="304"/>
        <end position="321"/>
    </location>
</feature>
<feature type="signal peptide" evidence="2">
    <location>
        <begin position="1"/>
        <end position="33"/>
    </location>
</feature>
<accession>K2MQC5</accession>
<evidence type="ECO:0000256" key="2">
    <source>
        <dbReference type="SAM" id="SignalP"/>
    </source>
</evidence>
<protein>
    <submittedName>
        <fullName evidence="3">Mucin-associated surface protein (MASP), putative</fullName>
    </submittedName>
</protein>
<sequence>MQVTGAMAMMMSGRVLLVCALCVLWCGAGGVYARNLENNAVGGCMASGVLGTNRSHMSNGCNKPAVTPLLRSVFSITAVEASTDNKGDLSNDTGVGSEKILNAGFTAGSSISGGGSSGGSTGGGGLPSEDKSVDSATHKDGVPTSPIGVTSIQENSLPAGPELAAALLAAPSSPIVEAPESSESQAGTHLSSTEERAEIGVNNRNLTETDVDPNSVNMKSLLSSPQTTVLPPQPTPEVTQPKVSPAATVPATEGSSPAPNLSQDPTEQTNENSRSQSNSVPEALNQLPGEGEAEEQDEGGETSDLMTSAATNSSADSKTSP</sequence>
<feature type="region of interest" description="Disordered" evidence="1">
    <location>
        <begin position="175"/>
        <end position="321"/>
    </location>
</feature>
<keyword evidence="2" id="KW-0732">Signal</keyword>
<dbReference type="AlphaFoldDB" id="K2MQC5"/>
<feature type="region of interest" description="Disordered" evidence="1">
    <location>
        <begin position="111"/>
        <end position="154"/>
    </location>
</feature>
<feature type="compositionally biased region" description="Gly residues" evidence="1">
    <location>
        <begin position="111"/>
        <end position="126"/>
    </location>
</feature>
<dbReference type="Proteomes" id="UP000007350">
    <property type="component" value="Unassembled WGS sequence"/>
</dbReference>
<evidence type="ECO:0000313" key="3">
    <source>
        <dbReference type="EMBL" id="EKF29290.1"/>
    </source>
</evidence>
<evidence type="ECO:0000313" key="4">
    <source>
        <dbReference type="Proteomes" id="UP000007350"/>
    </source>
</evidence>
<feature type="compositionally biased region" description="Polar residues" evidence="1">
    <location>
        <begin position="253"/>
        <end position="280"/>
    </location>
</feature>
<feature type="compositionally biased region" description="Acidic residues" evidence="1">
    <location>
        <begin position="291"/>
        <end position="301"/>
    </location>
</feature>
<feature type="compositionally biased region" description="Low complexity" evidence="1">
    <location>
        <begin position="225"/>
        <end position="243"/>
    </location>
</feature>
<feature type="compositionally biased region" description="Polar residues" evidence="1">
    <location>
        <begin position="202"/>
        <end position="224"/>
    </location>
</feature>
<gene>
    <name evidence="3" type="ORF">MOQ_006934</name>
</gene>
<evidence type="ECO:0000256" key="1">
    <source>
        <dbReference type="SAM" id="MobiDB-lite"/>
    </source>
</evidence>
<dbReference type="EMBL" id="AHKC01013582">
    <property type="protein sequence ID" value="EKF29290.1"/>
    <property type="molecule type" value="Genomic_DNA"/>
</dbReference>
<feature type="compositionally biased region" description="Polar residues" evidence="1">
    <location>
        <begin position="181"/>
        <end position="191"/>
    </location>
</feature>
<organism evidence="3 4">
    <name type="scientific">Trypanosoma cruzi marinkellei</name>
    <dbReference type="NCBI Taxonomy" id="85056"/>
    <lineage>
        <taxon>Eukaryota</taxon>
        <taxon>Discoba</taxon>
        <taxon>Euglenozoa</taxon>
        <taxon>Kinetoplastea</taxon>
        <taxon>Metakinetoplastina</taxon>
        <taxon>Trypanosomatida</taxon>
        <taxon>Trypanosomatidae</taxon>
        <taxon>Trypanosoma</taxon>
        <taxon>Schizotrypanum</taxon>
    </lineage>
</organism>
<keyword evidence="4" id="KW-1185">Reference proteome</keyword>
<feature type="non-terminal residue" evidence="3">
    <location>
        <position position="321"/>
    </location>
</feature>
<name>K2MQC5_TRYCR</name>
<reference evidence="3 4" key="1">
    <citation type="journal article" date="2012" name="BMC Genomics">
        <title>Comparative genomic analysis of human infective Trypanosoma cruzi lineages with the bat-restricted subspecies T. cruzi marinkellei.</title>
        <authorList>
            <person name="Franzen O."/>
            <person name="Talavera-Lopez C."/>
            <person name="Ochaya S."/>
            <person name="Butler C.E."/>
            <person name="Messenger L.A."/>
            <person name="Lewis M.D."/>
            <person name="Llewellyn M.S."/>
            <person name="Marinkelle C.J."/>
            <person name="Tyler K.M."/>
            <person name="Miles M.A."/>
            <person name="Andersson B."/>
        </authorList>
    </citation>
    <scope>NUCLEOTIDE SEQUENCE [LARGE SCALE GENOMIC DNA]</scope>
    <source>
        <strain evidence="3 4">B7</strain>
    </source>
</reference>